<dbReference type="PROSITE" id="PS51996">
    <property type="entry name" value="TR_MART"/>
    <property type="match status" value="1"/>
</dbReference>
<keyword evidence="6" id="KW-0520">NAD</keyword>
<dbReference type="Gene3D" id="1.25.40.10">
    <property type="entry name" value="Tetratricopeptide repeat domain"/>
    <property type="match status" value="1"/>
</dbReference>
<proteinExistence type="inferred from homology"/>
<keyword evidence="2 6" id="KW-0328">Glycosyltransferase</keyword>
<dbReference type="SUPFAM" id="SSF48452">
    <property type="entry name" value="TPR-like"/>
    <property type="match status" value="1"/>
</dbReference>
<dbReference type="InterPro" id="IPR011990">
    <property type="entry name" value="TPR-like_helical_dom_sf"/>
</dbReference>
<keyword evidence="3 6" id="KW-0808">Transferase</keyword>
<comment type="similarity">
    <text evidence="1 6">Belongs to the Arg-specific ADP-ribosyltransferase family.</text>
</comment>
<evidence type="ECO:0000313" key="8">
    <source>
        <dbReference type="Proteomes" id="UP000663836"/>
    </source>
</evidence>
<dbReference type="GO" id="GO:0106274">
    <property type="term" value="F:NAD+-protein-arginine ADP-ribosyltransferase activity"/>
    <property type="evidence" value="ECO:0007669"/>
    <property type="project" value="UniProtKB-EC"/>
</dbReference>
<dbReference type="SUPFAM" id="SSF50939">
    <property type="entry name" value="Sialidases"/>
    <property type="match status" value="1"/>
</dbReference>
<dbReference type="Pfam" id="PF15892">
    <property type="entry name" value="BNR_4"/>
    <property type="match status" value="1"/>
</dbReference>
<protein>
    <recommendedName>
        <fullName evidence="6">NAD(P)(+)--arginine ADP-ribosyltransferase</fullName>
        <ecNumber evidence="6">2.4.2.31</ecNumber>
    </recommendedName>
    <alternativeName>
        <fullName evidence="6">Mono(ADP-ribosyl)transferase</fullName>
    </alternativeName>
</protein>
<evidence type="ECO:0000256" key="4">
    <source>
        <dbReference type="ARBA" id="ARBA00022695"/>
    </source>
</evidence>
<evidence type="ECO:0000256" key="3">
    <source>
        <dbReference type="ARBA" id="ARBA00022679"/>
    </source>
</evidence>
<dbReference type="EMBL" id="CAJOBD010000349">
    <property type="protein sequence ID" value="CAF3651105.1"/>
    <property type="molecule type" value="Genomic_DNA"/>
</dbReference>
<dbReference type="InterPro" id="IPR000768">
    <property type="entry name" value="ART"/>
</dbReference>
<gene>
    <name evidence="7" type="ORF">JBS370_LOCUS6356</name>
</gene>
<dbReference type="Pfam" id="PF01129">
    <property type="entry name" value="ART"/>
    <property type="match status" value="1"/>
</dbReference>
<dbReference type="Gene3D" id="3.90.176.10">
    <property type="entry name" value="Toxin ADP-ribosyltransferase, Chain A, domain 1"/>
    <property type="match status" value="1"/>
</dbReference>
<comment type="catalytic activity">
    <reaction evidence="5 6">
        <text>L-arginyl-[protein] + NAD(+) = N(omega)-(ADP-D-ribosyl)-L-arginyl-[protein] + nicotinamide + H(+)</text>
        <dbReference type="Rhea" id="RHEA:19149"/>
        <dbReference type="Rhea" id="RHEA-COMP:10532"/>
        <dbReference type="Rhea" id="RHEA-COMP:15087"/>
        <dbReference type="ChEBI" id="CHEBI:15378"/>
        <dbReference type="ChEBI" id="CHEBI:17154"/>
        <dbReference type="ChEBI" id="CHEBI:29965"/>
        <dbReference type="ChEBI" id="CHEBI:57540"/>
        <dbReference type="ChEBI" id="CHEBI:142554"/>
        <dbReference type="EC" id="2.4.2.31"/>
    </reaction>
</comment>
<dbReference type="Pfam" id="PF13374">
    <property type="entry name" value="TPR_10"/>
    <property type="match status" value="1"/>
</dbReference>
<comment type="caution">
    <text evidence="7">The sequence shown here is derived from an EMBL/GenBank/DDBJ whole genome shotgun (WGS) entry which is preliminary data.</text>
</comment>
<sequence>MATSKNQSTKISSSTKSVDQSMNSNFESFACLWLDHNINSTKDNLETQKELRQVINHLRIFNNSDECEQYIRQITKEKVVLIISGSLGREFIPRLHDLPQFSACYVFCQDQKANEQWANKYHKVNGVFVERAKLVAKISKDQISRNKVEDGASISVITSGSQSLQARNAIFMWFQLFIEVLLRMHHKSNDRKELLDICKNSYKGNQQEMKIIDEFEKNYKAENAIWWYTRESCFYRMMNKALRVQDFDMLFALRFFITDIAKQIKSEYEKFIRTSDNRNMIRVYRGQIIGNDELELMKKSIGEFLSMNSFLSTSRDRSTALHFARSTPKTDDLQQIIFEIEINPRLQTKAFVDITQVSYYQNEDEILIMLGALFRIEKVNEDKKEGIWVVHVSLANEDDYHLKETFSYMKNTIGDDTDLNSLGKILYGMGEYEQAEKCYRRMLNETQLASGNAELGLGKVCTACKKADESLEHLEEALKIRRRLLGQGHADVGECHTWIGRLYCDDGGWCWFEYPGALQHGSLLLVGSVASGGHDKNRHGNIELHIHDCSTRITDHVILHEQFELDDHNGPALLIRPDGRLLIFYAKHRTEPHNYSRISLLNENTFHQFSPVQIYTPSPTTELTYANLFLLPNESNRIYNFFRGLDGSDKPSYLYSDDLGTTWHNGNIYINVPTIERHRPYVRYTSNERDTIHMVYTEGHPRNYDNSLYHIYYRAGQLYQSNGTKICSLQVGLDSPDQGTQIFRGDPQHVAWIVDIVLDNNDYPVCIYSVQYNSADLPVGQGGDDLRYFYARWDGSIWHNYLLAYAGCRLYAGEDDYTGLAAIEPDNTSIVYISTNSDPLTGKPLISRNDGQRHYELFCGNTNDSGQTWTWTAMTSDSNADNLRPMRPPCTSKTNSNRYRSLVWLRGKYLAFTDYLQEVVARVWEINDEEKNEETK</sequence>
<evidence type="ECO:0000256" key="5">
    <source>
        <dbReference type="ARBA" id="ARBA00047597"/>
    </source>
</evidence>
<dbReference type="InterPro" id="IPR036278">
    <property type="entry name" value="Sialidase_sf"/>
</dbReference>
<dbReference type="GO" id="GO:0016779">
    <property type="term" value="F:nucleotidyltransferase activity"/>
    <property type="evidence" value="ECO:0007669"/>
    <property type="project" value="UniProtKB-KW"/>
</dbReference>
<reference evidence="7" key="1">
    <citation type="submission" date="2021-02" db="EMBL/GenBank/DDBJ databases">
        <authorList>
            <person name="Nowell W R."/>
        </authorList>
    </citation>
    <scope>NUCLEOTIDE SEQUENCE</scope>
</reference>
<evidence type="ECO:0000256" key="2">
    <source>
        <dbReference type="ARBA" id="ARBA00022676"/>
    </source>
</evidence>
<accession>A0A818RI31</accession>
<dbReference type="Proteomes" id="UP000663836">
    <property type="component" value="Unassembled WGS sequence"/>
</dbReference>
<evidence type="ECO:0000256" key="1">
    <source>
        <dbReference type="ARBA" id="ARBA00009558"/>
    </source>
</evidence>
<name>A0A818RI31_9BILA</name>
<dbReference type="SUPFAM" id="SSF56399">
    <property type="entry name" value="ADP-ribosylation"/>
    <property type="match status" value="1"/>
</dbReference>
<evidence type="ECO:0000313" key="7">
    <source>
        <dbReference type="EMBL" id="CAF3651105.1"/>
    </source>
</evidence>
<keyword evidence="6" id="KW-0521">NADP</keyword>
<dbReference type="AlphaFoldDB" id="A0A818RI31"/>
<evidence type="ECO:0000256" key="6">
    <source>
        <dbReference type="RuleBase" id="RU361228"/>
    </source>
</evidence>
<dbReference type="EC" id="2.4.2.31" evidence="6"/>
<organism evidence="7 8">
    <name type="scientific">Rotaria sordida</name>
    <dbReference type="NCBI Taxonomy" id="392033"/>
    <lineage>
        <taxon>Eukaryota</taxon>
        <taxon>Metazoa</taxon>
        <taxon>Spiralia</taxon>
        <taxon>Gnathifera</taxon>
        <taxon>Rotifera</taxon>
        <taxon>Eurotatoria</taxon>
        <taxon>Bdelloidea</taxon>
        <taxon>Philodinida</taxon>
        <taxon>Philodinidae</taxon>
        <taxon>Rotaria</taxon>
    </lineage>
</organism>
<keyword evidence="4" id="KW-0548">Nucleotidyltransferase</keyword>